<accession>A0A5C1Q8V1</accession>
<dbReference type="Proteomes" id="UP000323824">
    <property type="component" value="Chromosome"/>
</dbReference>
<keyword evidence="2" id="KW-1185">Reference proteome</keyword>
<reference evidence="1 2" key="2">
    <citation type="submission" date="2019-09" db="EMBL/GenBank/DDBJ databases">
        <title>Complete Genome Sequence and Methylome Analysis of free living Spirochaetas.</title>
        <authorList>
            <person name="Leshcheva N."/>
            <person name="Mikheeva N."/>
        </authorList>
    </citation>
    <scope>NUCLEOTIDE SEQUENCE [LARGE SCALE GENOMIC DNA]</scope>
    <source>
        <strain evidence="1 2">P</strain>
    </source>
</reference>
<dbReference type="RefSeq" id="WP_149567188.1">
    <property type="nucleotide sequence ID" value="NZ_CP035807.1"/>
</dbReference>
<gene>
    <name evidence="1" type="ORF">EW093_04190</name>
</gene>
<evidence type="ECO:0000313" key="2">
    <source>
        <dbReference type="Proteomes" id="UP000323824"/>
    </source>
</evidence>
<organism evidence="1 2">
    <name type="scientific">Thiospirochaeta perfilievii</name>
    <dbReference type="NCBI Taxonomy" id="252967"/>
    <lineage>
        <taxon>Bacteria</taxon>
        <taxon>Pseudomonadati</taxon>
        <taxon>Spirochaetota</taxon>
        <taxon>Spirochaetia</taxon>
        <taxon>Spirochaetales</taxon>
        <taxon>Spirochaetaceae</taxon>
        <taxon>Thiospirochaeta</taxon>
    </lineage>
</organism>
<dbReference type="OrthoDB" id="371306at2"/>
<dbReference type="AlphaFoldDB" id="A0A5C1Q8V1"/>
<evidence type="ECO:0000313" key="1">
    <source>
        <dbReference type="EMBL" id="QEN03931.1"/>
    </source>
</evidence>
<dbReference type="KEGG" id="sper:EW093_04190"/>
<protein>
    <submittedName>
        <fullName evidence="1">Uncharacterized protein</fullName>
    </submittedName>
</protein>
<proteinExistence type="predicted"/>
<name>A0A5C1Q8V1_9SPIO</name>
<dbReference type="EMBL" id="CP035807">
    <property type="protein sequence ID" value="QEN03931.1"/>
    <property type="molecule type" value="Genomic_DNA"/>
</dbReference>
<sequence length="82" mass="9542">METTDIKAEEILILVLDAKKKLLDSHKKPTKVIMHSKYYKKLKLYRATLGDYPEGMEDYLTQDKMFGLDICIDNNYGIQVTI</sequence>
<reference evidence="1 2" key="1">
    <citation type="submission" date="2019-02" db="EMBL/GenBank/DDBJ databases">
        <authorList>
            <person name="Fomenkov A."/>
            <person name="Dubinina G."/>
            <person name="Grabovich M."/>
            <person name="Vincze T."/>
            <person name="Roberts R.J."/>
        </authorList>
    </citation>
    <scope>NUCLEOTIDE SEQUENCE [LARGE SCALE GENOMIC DNA]</scope>
    <source>
        <strain evidence="1 2">P</strain>
    </source>
</reference>